<dbReference type="SUPFAM" id="SSF51445">
    <property type="entry name" value="(Trans)glycosidases"/>
    <property type="match status" value="1"/>
</dbReference>
<feature type="signal peptide" evidence="5">
    <location>
        <begin position="1"/>
        <end position="30"/>
    </location>
</feature>
<keyword evidence="4" id="KW-0378">Hydrolase</keyword>
<dbReference type="EC" id="3.2.1.52" evidence="3"/>
<comment type="catalytic activity">
    <reaction evidence="1">
        <text>Hydrolysis of terminal non-reducing N-acetyl-D-hexosamine residues in N-acetyl-beta-D-hexosaminides.</text>
        <dbReference type="EC" id="3.2.1.52"/>
    </reaction>
</comment>
<feature type="domain" description="Glycoside hydrolase family 20 catalytic" evidence="6">
    <location>
        <begin position="40"/>
        <end position="315"/>
    </location>
</feature>
<dbReference type="PANTHER" id="PTHR22600:SF57">
    <property type="entry name" value="BETA-N-ACETYLHEXOSAMINIDASE"/>
    <property type="match status" value="1"/>
</dbReference>
<feature type="chain" id="PRO_5045967926" description="beta-N-acetylhexosaminidase" evidence="5">
    <location>
        <begin position="31"/>
        <end position="361"/>
    </location>
</feature>
<dbReference type="InterPro" id="IPR025705">
    <property type="entry name" value="Beta_hexosaminidase_sua/sub"/>
</dbReference>
<evidence type="ECO:0000256" key="5">
    <source>
        <dbReference type="SAM" id="SignalP"/>
    </source>
</evidence>
<dbReference type="PRINTS" id="PR00738">
    <property type="entry name" value="GLHYDRLASE20"/>
</dbReference>
<dbReference type="InterPro" id="IPR015883">
    <property type="entry name" value="Glyco_hydro_20_cat"/>
</dbReference>
<keyword evidence="5" id="KW-0732">Signal</keyword>
<sequence length="361" mass="41041">MSKKKRSLLIRLILCLSCILFLQVPLTVNAAVQSSQLNHHQGLLIDLGRHPLSESDLQQVIQAAADQKFNDVVLHLSDNEHLSFQSTYLGNSASTTVLSKRSLRRLVTFANTKNIQLVPDVDVPSHAGAILRQLKRKHPQTYRTVKLDKQTLDYTKKQSVAVVNKIYHELDTIFQHQPSHDFILGADEVPGSAAAHKALTRFINQINRAQNKRGFTTAIWNDSLYKHELPKLDSNVVINYWSQSGNHSETKELATRRVQRVSISNLVAANRKIVNANSYATYYQLKYLDNTNDNQYFIDYLRNQYQSNLFNEIDALGQNQNRTLESSVTTDGTLISLWGHDSANISIQQITAFIRQIEIYN</sequence>
<evidence type="ECO:0000313" key="7">
    <source>
        <dbReference type="EMBL" id="MFC6260093.1"/>
    </source>
</evidence>
<evidence type="ECO:0000256" key="3">
    <source>
        <dbReference type="ARBA" id="ARBA00012663"/>
    </source>
</evidence>
<evidence type="ECO:0000256" key="2">
    <source>
        <dbReference type="ARBA" id="ARBA00006285"/>
    </source>
</evidence>
<evidence type="ECO:0000313" key="8">
    <source>
        <dbReference type="Proteomes" id="UP001596283"/>
    </source>
</evidence>
<proteinExistence type="inferred from homology"/>
<dbReference type="RefSeq" id="WP_225421774.1">
    <property type="nucleotide sequence ID" value="NZ_JBHSSI010000025.1"/>
</dbReference>
<comment type="caution">
    <text evidence="7">The sequence shown here is derived from an EMBL/GenBank/DDBJ whole genome shotgun (WGS) entry which is preliminary data.</text>
</comment>
<evidence type="ECO:0000259" key="6">
    <source>
        <dbReference type="Pfam" id="PF00728"/>
    </source>
</evidence>
<organism evidence="7 8">
    <name type="scientific">Levilactobacillus fujinensis</name>
    <dbReference type="NCBI Taxonomy" id="2486024"/>
    <lineage>
        <taxon>Bacteria</taxon>
        <taxon>Bacillati</taxon>
        <taxon>Bacillota</taxon>
        <taxon>Bacilli</taxon>
        <taxon>Lactobacillales</taxon>
        <taxon>Lactobacillaceae</taxon>
        <taxon>Levilactobacillus</taxon>
    </lineage>
</organism>
<evidence type="ECO:0000256" key="4">
    <source>
        <dbReference type="ARBA" id="ARBA00022801"/>
    </source>
</evidence>
<dbReference type="Proteomes" id="UP001596283">
    <property type="component" value="Unassembled WGS sequence"/>
</dbReference>
<gene>
    <name evidence="7" type="ORF">ACFP1C_03965</name>
</gene>
<dbReference type="Gene3D" id="3.20.20.80">
    <property type="entry name" value="Glycosidases"/>
    <property type="match status" value="1"/>
</dbReference>
<reference evidence="8" key="1">
    <citation type="journal article" date="2019" name="Int. J. Syst. Evol. Microbiol.">
        <title>The Global Catalogue of Microorganisms (GCM) 10K type strain sequencing project: providing services to taxonomists for standard genome sequencing and annotation.</title>
        <authorList>
            <consortium name="The Broad Institute Genomics Platform"/>
            <consortium name="The Broad Institute Genome Sequencing Center for Infectious Disease"/>
            <person name="Wu L."/>
            <person name="Ma J."/>
        </authorList>
    </citation>
    <scope>NUCLEOTIDE SEQUENCE [LARGE SCALE GENOMIC DNA]</scope>
    <source>
        <strain evidence="8">CCM 8908</strain>
    </source>
</reference>
<keyword evidence="8" id="KW-1185">Reference proteome</keyword>
<dbReference type="EMBL" id="JBHSSI010000025">
    <property type="protein sequence ID" value="MFC6260093.1"/>
    <property type="molecule type" value="Genomic_DNA"/>
</dbReference>
<protein>
    <recommendedName>
        <fullName evidence="3">beta-N-acetylhexosaminidase</fullName>
        <ecNumber evidence="3">3.2.1.52</ecNumber>
    </recommendedName>
</protein>
<dbReference type="PANTHER" id="PTHR22600">
    <property type="entry name" value="BETA-HEXOSAMINIDASE"/>
    <property type="match status" value="1"/>
</dbReference>
<dbReference type="Pfam" id="PF00728">
    <property type="entry name" value="Glyco_hydro_20"/>
    <property type="match status" value="1"/>
</dbReference>
<evidence type="ECO:0000256" key="1">
    <source>
        <dbReference type="ARBA" id="ARBA00001231"/>
    </source>
</evidence>
<dbReference type="InterPro" id="IPR017853">
    <property type="entry name" value="GH"/>
</dbReference>
<name>A0ABW1TH29_9LACO</name>
<accession>A0ABW1TH29</accession>
<comment type="similarity">
    <text evidence="2">Belongs to the glycosyl hydrolase 20 family.</text>
</comment>